<dbReference type="EMBL" id="WHSB02000006">
    <property type="protein sequence ID" value="MCQ4631959.1"/>
    <property type="molecule type" value="Genomic_DNA"/>
</dbReference>
<protein>
    <submittedName>
        <fullName evidence="4">Zinc-dependent alcohol dehydrogenase family protein</fullName>
    </submittedName>
</protein>
<evidence type="ECO:0000256" key="2">
    <source>
        <dbReference type="ARBA" id="ARBA00023002"/>
    </source>
</evidence>
<evidence type="ECO:0000256" key="1">
    <source>
        <dbReference type="ARBA" id="ARBA00022857"/>
    </source>
</evidence>
<dbReference type="SUPFAM" id="SSF50129">
    <property type="entry name" value="GroES-like"/>
    <property type="match status" value="1"/>
</dbReference>
<evidence type="ECO:0000259" key="3">
    <source>
        <dbReference type="SMART" id="SM00829"/>
    </source>
</evidence>
<gene>
    <name evidence="4" type="ORF">GB927_018050</name>
</gene>
<sequence>MLRAVVRAFGDPRQVIALEEAERVPPGPGEVEIRILRAAINPSDLIPITGAYRSRTTLPFVPGFEGVGEILRLGEGVAGFSLGQRVLPIGASGLWQRYLIRPAERCFVVPDDLSDDQAAMAYVNPLTAFRLVDAVRMHFGNTTGQRVGVTAAASAIGKMLLVLLAESGFQPVALVRSLATAQRLAESFSGEIVAQAPLPPLDAVLDAVGGEPGNGLFRHIRRGGAFVQYGALSGAQLDPMLVAARRDAVAFSFLWLRNWVHSAPRAAIEDAFARSFAGIRAGHLGSAVDSVFALSDLQAALARQDDPLRVGKLLLAP</sequence>
<dbReference type="InterPro" id="IPR011032">
    <property type="entry name" value="GroES-like_sf"/>
</dbReference>
<dbReference type="InterPro" id="IPR036291">
    <property type="entry name" value="NAD(P)-bd_dom_sf"/>
</dbReference>
<reference evidence="4" key="1">
    <citation type="submission" date="2021-07" db="EMBL/GenBank/DDBJ databases">
        <title>Shinella sp. nov., a novel member of the genus Shinella from water.</title>
        <authorList>
            <person name="Deng Y."/>
        </authorList>
    </citation>
    <scope>NUCLEOTIDE SEQUENCE</scope>
    <source>
        <strain evidence="4">CPCC 100929</strain>
    </source>
</reference>
<feature type="domain" description="Enoyl reductase (ER)" evidence="3">
    <location>
        <begin position="10"/>
        <end position="315"/>
    </location>
</feature>
<dbReference type="Proteomes" id="UP000996601">
    <property type="component" value="Unassembled WGS sequence"/>
</dbReference>
<dbReference type="InterPro" id="IPR013154">
    <property type="entry name" value="ADH-like_N"/>
</dbReference>
<keyword evidence="5" id="KW-1185">Reference proteome</keyword>
<dbReference type="PANTHER" id="PTHR48106">
    <property type="entry name" value="QUINONE OXIDOREDUCTASE PIG3-RELATED"/>
    <property type="match status" value="1"/>
</dbReference>
<dbReference type="Gene3D" id="3.40.50.720">
    <property type="entry name" value="NAD(P)-binding Rossmann-like Domain"/>
    <property type="match status" value="1"/>
</dbReference>
<dbReference type="Pfam" id="PF08240">
    <property type="entry name" value="ADH_N"/>
    <property type="match status" value="1"/>
</dbReference>
<dbReference type="PANTHER" id="PTHR48106:SF18">
    <property type="entry name" value="QUINONE OXIDOREDUCTASE PIG3"/>
    <property type="match status" value="1"/>
</dbReference>
<dbReference type="SUPFAM" id="SSF51735">
    <property type="entry name" value="NAD(P)-binding Rossmann-fold domains"/>
    <property type="match status" value="1"/>
</dbReference>
<keyword evidence="1" id="KW-0521">NADP</keyword>
<dbReference type="SMART" id="SM00829">
    <property type="entry name" value="PKS_ER"/>
    <property type="match status" value="1"/>
</dbReference>
<dbReference type="Gene3D" id="3.90.180.10">
    <property type="entry name" value="Medium-chain alcohol dehydrogenases, catalytic domain"/>
    <property type="match status" value="1"/>
</dbReference>
<dbReference type="Pfam" id="PF13602">
    <property type="entry name" value="ADH_zinc_N_2"/>
    <property type="match status" value="1"/>
</dbReference>
<organism evidence="4 5">
    <name type="scientific">Shinella lacus</name>
    <dbReference type="NCBI Taxonomy" id="2654216"/>
    <lineage>
        <taxon>Bacteria</taxon>
        <taxon>Pseudomonadati</taxon>
        <taxon>Pseudomonadota</taxon>
        <taxon>Alphaproteobacteria</taxon>
        <taxon>Hyphomicrobiales</taxon>
        <taxon>Rhizobiaceae</taxon>
        <taxon>Shinella</taxon>
    </lineage>
</organism>
<keyword evidence="2" id="KW-0560">Oxidoreductase</keyword>
<dbReference type="CDD" id="cd05282">
    <property type="entry name" value="ETR_like"/>
    <property type="match status" value="1"/>
</dbReference>
<dbReference type="InterPro" id="IPR020843">
    <property type="entry name" value="ER"/>
</dbReference>
<proteinExistence type="predicted"/>
<accession>A0ABT1R9V1</accession>
<dbReference type="RefSeq" id="WP_256118588.1">
    <property type="nucleotide sequence ID" value="NZ_WHSB02000006.1"/>
</dbReference>
<evidence type="ECO:0000313" key="5">
    <source>
        <dbReference type="Proteomes" id="UP000996601"/>
    </source>
</evidence>
<name>A0ABT1R9V1_9HYPH</name>
<comment type="caution">
    <text evidence="4">The sequence shown here is derived from an EMBL/GenBank/DDBJ whole genome shotgun (WGS) entry which is preliminary data.</text>
</comment>
<evidence type="ECO:0000313" key="4">
    <source>
        <dbReference type="EMBL" id="MCQ4631959.1"/>
    </source>
</evidence>